<evidence type="ECO:0000313" key="1">
    <source>
        <dbReference type="EMBL" id="KAI4320739.1"/>
    </source>
</evidence>
<sequence>MGCRCCKPSAIEDRKESPCDRLSRKPSTDLRNSRRSFTRRYGSHRVKDKYSSRNDERLISANKHSNGSLRLVAENYERRREKKGYAVAPHPEMETIPKATEGQQIAAGWPPWLVAAAGEAIKGWLPRRADSFEKLDKIGQGTYSNVYQARDLDHKKIVALKKVRFHNMGPESVRFMAREIHICLVIPT</sequence>
<name>A0ACB9MBR8_9MYRT</name>
<dbReference type="EMBL" id="CM042889">
    <property type="protein sequence ID" value="KAI4320739.1"/>
    <property type="molecule type" value="Genomic_DNA"/>
</dbReference>
<protein>
    <submittedName>
        <fullName evidence="1">Uncharacterized protein</fullName>
    </submittedName>
</protein>
<organism evidence="1 2">
    <name type="scientific">Melastoma candidum</name>
    <dbReference type="NCBI Taxonomy" id="119954"/>
    <lineage>
        <taxon>Eukaryota</taxon>
        <taxon>Viridiplantae</taxon>
        <taxon>Streptophyta</taxon>
        <taxon>Embryophyta</taxon>
        <taxon>Tracheophyta</taxon>
        <taxon>Spermatophyta</taxon>
        <taxon>Magnoliopsida</taxon>
        <taxon>eudicotyledons</taxon>
        <taxon>Gunneridae</taxon>
        <taxon>Pentapetalae</taxon>
        <taxon>rosids</taxon>
        <taxon>malvids</taxon>
        <taxon>Myrtales</taxon>
        <taxon>Melastomataceae</taxon>
        <taxon>Melastomatoideae</taxon>
        <taxon>Melastomateae</taxon>
        <taxon>Melastoma</taxon>
    </lineage>
</organism>
<gene>
    <name evidence="1" type="ORF">MLD38_034184</name>
</gene>
<dbReference type="Proteomes" id="UP001057402">
    <property type="component" value="Chromosome 10"/>
</dbReference>
<accession>A0ACB9MBR8</accession>
<evidence type="ECO:0000313" key="2">
    <source>
        <dbReference type="Proteomes" id="UP001057402"/>
    </source>
</evidence>
<keyword evidence="2" id="KW-1185">Reference proteome</keyword>
<comment type="caution">
    <text evidence="1">The sequence shown here is derived from an EMBL/GenBank/DDBJ whole genome shotgun (WGS) entry which is preliminary data.</text>
</comment>
<reference evidence="2" key="1">
    <citation type="journal article" date="2023" name="Front. Plant Sci.">
        <title>Chromosomal-level genome assembly of Melastoma candidum provides insights into trichome evolution.</title>
        <authorList>
            <person name="Zhong Y."/>
            <person name="Wu W."/>
            <person name="Sun C."/>
            <person name="Zou P."/>
            <person name="Liu Y."/>
            <person name="Dai S."/>
            <person name="Zhou R."/>
        </authorList>
    </citation>
    <scope>NUCLEOTIDE SEQUENCE [LARGE SCALE GENOMIC DNA]</scope>
</reference>
<proteinExistence type="predicted"/>